<dbReference type="Proteomes" id="UP001182556">
    <property type="component" value="Unassembled WGS sequence"/>
</dbReference>
<feature type="compositionally biased region" description="Basic and acidic residues" evidence="1">
    <location>
        <begin position="87"/>
        <end position="96"/>
    </location>
</feature>
<feature type="compositionally biased region" description="Basic and acidic residues" evidence="1">
    <location>
        <begin position="632"/>
        <end position="657"/>
    </location>
</feature>
<dbReference type="EMBL" id="JAODAN010000010">
    <property type="protein sequence ID" value="KAK1921752.1"/>
    <property type="molecule type" value="Genomic_DNA"/>
</dbReference>
<feature type="region of interest" description="Disordered" evidence="1">
    <location>
        <begin position="562"/>
        <end position="689"/>
    </location>
</feature>
<feature type="compositionally biased region" description="Polar residues" evidence="1">
    <location>
        <begin position="363"/>
        <end position="384"/>
    </location>
</feature>
<protein>
    <submittedName>
        <fullName evidence="2">Uncharacterized protein</fullName>
    </submittedName>
</protein>
<reference evidence="2" key="1">
    <citation type="submission" date="2023-02" db="EMBL/GenBank/DDBJ databases">
        <title>Identification and recombinant expression of a fungal hydrolase from Papiliotrema laurentii that hydrolyzes apple cutin and clears colloidal polyester polyurethane.</title>
        <authorList>
            <consortium name="DOE Joint Genome Institute"/>
            <person name="Roman V.A."/>
            <person name="Bojanowski C."/>
            <person name="Crable B.R."/>
            <person name="Wagner D.N."/>
            <person name="Hung C.S."/>
            <person name="Nadeau L.J."/>
            <person name="Schratz L."/>
            <person name="Haridas S."/>
            <person name="Pangilinan J."/>
            <person name="Lipzen A."/>
            <person name="Na H."/>
            <person name="Yan M."/>
            <person name="Ng V."/>
            <person name="Grigoriev I.V."/>
            <person name="Spatafora J.W."/>
            <person name="Barlow D."/>
            <person name="Biffinger J."/>
            <person name="Kelley-Loughnane N."/>
            <person name="Varaljay V.A."/>
            <person name="Crookes-Goodson W.J."/>
        </authorList>
    </citation>
    <scope>NUCLEOTIDE SEQUENCE</scope>
    <source>
        <strain evidence="2">5307AH</strain>
    </source>
</reference>
<dbReference type="Gene3D" id="2.170.130.20">
    <property type="entry name" value="LCCL-like domain"/>
    <property type="match status" value="1"/>
</dbReference>
<keyword evidence="3" id="KW-1185">Reference proteome</keyword>
<gene>
    <name evidence="2" type="ORF">DB88DRAFT_499088</name>
</gene>
<comment type="caution">
    <text evidence="2">The sequence shown here is derived from an EMBL/GenBank/DDBJ whole genome shotgun (WGS) entry which is preliminary data.</text>
</comment>
<feature type="compositionally biased region" description="Basic residues" evidence="1">
    <location>
        <begin position="131"/>
        <end position="145"/>
    </location>
</feature>
<feature type="compositionally biased region" description="Low complexity" evidence="1">
    <location>
        <begin position="276"/>
        <end position="292"/>
    </location>
</feature>
<accession>A0AAD9CTA4</accession>
<feature type="compositionally biased region" description="Basic and acidic residues" evidence="1">
    <location>
        <begin position="1062"/>
        <end position="1072"/>
    </location>
</feature>
<feature type="compositionally biased region" description="Low complexity" evidence="1">
    <location>
        <begin position="574"/>
        <end position="583"/>
    </location>
</feature>
<organism evidence="2 3">
    <name type="scientific">Papiliotrema laurentii</name>
    <name type="common">Cryptococcus laurentii</name>
    <dbReference type="NCBI Taxonomy" id="5418"/>
    <lineage>
        <taxon>Eukaryota</taxon>
        <taxon>Fungi</taxon>
        <taxon>Dikarya</taxon>
        <taxon>Basidiomycota</taxon>
        <taxon>Agaricomycotina</taxon>
        <taxon>Tremellomycetes</taxon>
        <taxon>Tremellales</taxon>
        <taxon>Rhynchogastremaceae</taxon>
        <taxon>Papiliotrema</taxon>
    </lineage>
</organism>
<feature type="compositionally biased region" description="Polar residues" evidence="1">
    <location>
        <begin position="176"/>
        <end position="187"/>
    </location>
</feature>
<feature type="region of interest" description="Disordered" evidence="1">
    <location>
        <begin position="1"/>
        <end position="206"/>
    </location>
</feature>
<evidence type="ECO:0000313" key="3">
    <source>
        <dbReference type="Proteomes" id="UP001182556"/>
    </source>
</evidence>
<feature type="compositionally biased region" description="Polar residues" evidence="1">
    <location>
        <begin position="296"/>
        <end position="308"/>
    </location>
</feature>
<dbReference type="InterPro" id="IPR013951">
    <property type="entry name" value="Rxt3"/>
</dbReference>
<dbReference type="InterPro" id="IPR036609">
    <property type="entry name" value="LCCL_sf"/>
</dbReference>
<evidence type="ECO:0000256" key="1">
    <source>
        <dbReference type="SAM" id="MobiDB-lite"/>
    </source>
</evidence>
<feature type="compositionally biased region" description="Polar residues" evidence="1">
    <location>
        <begin position="1125"/>
        <end position="1137"/>
    </location>
</feature>
<name>A0AAD9CTA4_PAPLA</name>
<feature type="region of interest" description="Disordered" evidence="1">
    <location>
        <begin position="228"/>
        <end position="450"/>
    </location>
</feature>
<evidence type="ECO:0000313" key="2">
    <source>
        <dbReference type="EMBL" id="KAK1921752.1"/>
    </source>
</evidence>
<dbReference type="AlphaFoldDB" id="A0AAD9CTA4"/>
<feature type="region of interest" description="Disordered" evidence="1">
    <location>
        <begin position="477"/>
        <end position="526"/>
    </location>
</feature>
<feature type="compositionally biased region" description="Acidic residues" evidence="1">
    <location>
        <begin position="1081"/>
        <end position="1096"/>
    </location>
</feature>
<dbReference type="Pfam" id="PF08642">
    <property type="entry name" value="Rxt3"/>
    <property type="match status" value="1"/>
</dbReference>
<feature type="compositionally biased region" description="Low complexity" evidence="1">
    <location>
        <begin position="418"/>
        <end position="444"/>
    </location>
</feature>
<feature type="compositionally biased region" description="Polar residues" evidence="1">
    <location>
        <begin position="105"/>
        <end position="125"/>
    </location>
</feature>
<feature type="compositionally biased region" description="Low complexity" evidence="1">
    <location>
        <begin position="152"/>
        <end position="162"/>
    </location>
</feature>
<feature type="compositionally biased region" description="Polar residues" evidence="1">
    <location>
        <begin position="674"/>
        <end position="688"/>
    </location>
</feature>
<feature type="region of interest" description="Disordered" evidence="1">
    <location>
        <begin position="1062"/>
        <end position="1145"/>
    </location>
</feature>
<feature type="compositionally biased region" description="Basic and acidic residues" evidence="1">
    <location>
        <begin position="228"/>
        <end position="247"/>
    </location>
</feature>
<sequence length="1145" mass="123178">MPERPPDPVDPNPIPSIHPYNKVTPNTATPTPPAPSATSSLSAVKPGNGVPGAKSPEIRTTQPGPSGSALGGSRPAYGAASATELAEIERQRRSAENKFPFGNRPGSTETTPGSAANPSGPTNPLTPGTAPHHHHHHHHHHHVHPHPPPAAATPTNGSTPAPRDAQARETDRPSPYSATSNSSTPGSAAQPPPRRDAHPAMGGLGGGIGGGRYSGYGLFGGWRDLDIRERERRDRERREQLEKEKKAAGGIADTSLAPRTGSSPWDRHSNPPSPNASKSTSAAGTPATAPKPSVSPKLSTATPASASRPNLPLPGFGSLGARALPSPFERDRPTSATDASAPGATHHRSLSGSSSRGEVPGLSSIQTSPVKSTANPPGSSTTRSAFGGPPPLSQPRDRPIDPSRSPVNVPSAPPKPIAGAATPSAAAPSASGASAANPNGNRAGYSTYSSYAPPYMGFGSGFGSYGFGTSWAERERLKARERDREREREQAERTARIKRENQQAELAQQEAIRKREAESLTSKPASALPVAKDIWGRPIPPQRPPTSKTHLEVLNARQREEIPPASLPGHTMFPTTATAAGPIPAAPPTMPTTATATADSLMHQVAPSREPRPYTYTAKPEQPPVPQTAAALKEREYNYTPRDKRPRMDAAVDDARRGQTSKAKKRKEDEKTRSSPVGQPTRDLSTLTREGRKWPEVVSSQVEAWLKTEGDLTRVVAREVYAGSDWTLAQGRSTQRINEGGIVMVRVNGAFLGSSWVVRGEKGWDETTPYPPPGVELGRGIVTRKIWGTDVYTDDSDLGLVLIHAGWVRWNRQANQDTEEVKRKNPRDDDVIQVTVRVVPRLVRYTATERNGVRTRSWGNGHDGSSIVVEGAQRVTIDRKSLKSKANHKLRLAELARERLAVLGVPGKDQNLDVLHADGFPIRSIRFGAALKYDPQALAVWRDESVGGDETMDPEDAEERPHNMETHGVELIHGRDRYMVYLEDPAGEPLRVRLVHYQSSPRHKRTLVAQGPPAEFIFTETGLALKTADEKGIFVPVDGFRWQSRAEVKAKELEWSVHDEANEWGHAGRDESASLSPRAEEEGEEEEKVEAEEEAEAAERVGGSVADKTGMEVDQDVEDGEVKETSTSMARGDSASSIGDVIQVK</sequence>
<proteinExistence type="predicted"/>
<feature type="compositionally biased region" description="Basic and acidic residues" evidence="1">
    <location>
        <begin position="477"/>
        <end position="502"/>
    </location>
</feature>